<proteinExistence type="inferred from homology"/>
<dbReference type="RefSeq" id="XP_022080678.1">
    <property type="nucleotide sequence ID" value="XM_022224986.1"/>
</dbReference>
<keyword evidence="10" id="KW-1185">Reference proteome</keyword>
<dbReference type="InterPro" id="IPR008795">
    <property type="entry name" value="Prominin"/>
</dbReference>
<evidence type="ECO:0000256" key="2">
    <source>
        <dbReference type="ARBA" id="ARBA00006058"/>
    </source>
</evidence>
<name>A0A8B7XIQ1_ACAPL</name>
<feature type="transmembrane region" description="Helical" evidence="8">
    <location>
        <begin position="160"/>
        <end position="183"/>
    </location>
</feature>
<dbReference type="GO" id="GO:0071914">
    <property type="term" value="C:prominosome"/>
    <property type="evidence" value="ECO:0007669"/>
    <property type="project" value="TreeGrafter"/>
</dbReference>
<sequence length="979" mass="107850">MAVPSHHNLFLVLCTFAVLVTVSSSQQCTTNPDGEIVWGSLPTIGPPKSSLDYETDDQRRGTLSDMARGFVNLVTPPETVSEMLDYVSKTLEAVFNNNFVPDPWPMFQEIAALLVGIIVCLSVGLAYILLVLIIGPIFGCCRCCNNCGGKRVQAESGCPGCLRVFYTILLLCVTGVLCAGMAFTNFSNDFISYAYTTTESSAQAVIGDVQAFATDAVKQMEFVTDNEFGTVDCLIRRDIANIGDEIADPLLEYLKKDAGVQVAMDSFTDLTSDLNEVYMSLASINSSRTEVIDGTARVKGLLEGVKADLTALTCNSCPSYSDLDKVNDYSLLPDFSSQVEQASLAKNTAEVFYTDFNHTLNNISTLIDDSASSAVTEVEKLLNDTKQTVDSAFDSIVQQVAQVNQSLEEVKQDINNFFDTVNQYWDYRYYGLIAVTCLTLLIVLFNVIGIAMGTFAYKDVLPTERSRMSNAAGNVLIAGVFFSILFGLILMLICFLGFAVAGTATLSCEPLKTYEALEKTIDKPGFLGPGYFLGETLFGNSSVELTLSSILTECEQNEALYAAMDLSYLFSLDSFVDELNKGKDGVLDQLKNAIDIPTLDLVPDNLQNDLDSALNAINLGSIDPAAIETLMNSSVTVTNLKEFAEGLRNAASNPSNNATELNRLADEVDQIQAQVEGINAHKARIVENAYRLSDLNATLPGSITKTVAASQAAETKVNLPATEEKVQNITVDYVNQVFGYADQYVEKVGTQLNEDIAKCQPVWQIYHTAQSLACYYIFDSLNTLWFTTGWCAIFYIPSIFIAVRLAKYYRIMDEEAPPRTKRHKKGARRVNQDMAMEDLPDDGGHHTGHDNIRLVESLGQGGMQPQQNPHYIPDDQVINGYDGYNNLGRPMAPPPAYHPARQGSSKELPLAYPHWGRQPSAGYDPDWDMPKNRPYGMPSVDTDSYRYGYSQDPLQRQNQQSVVRDMREYNKKPRVATYL</sequence>
<comment type="subcellular location">
    <subcellularLocation>
        <location evidence="1">Membrane</location>
        <topology evidence="1">Multi-pass membrane protein</topology>
    </subcellularLocation>
</comment>
<dbReference type="OrthoDB" id="6229420at2759"/>
<evidence type="ECO:0000256" key="6">
    <source>
        <dbReference type="ARBA" id="ARBA00023180"/>
    </source>
</evidence>
<dbReference type="GeneID" id="110973840"/>
<dbReference type="Pfam" id="PF05478">
    <property type="entry name" value="Prominin"/>
    <property type="match status" value="1"/>
</dbReference>
<dbReference type="GO" id="GO:0015485">
    <property type="term" value="F:cholesterol binding"/>
    <property type="evidence" value="ECO:0007669"/>
    <property type="project" value="TreeGrafter"/>
</dbReference>
<evidence type="ECO:0000313" key="10">
    <source>
        <dbReference type="Proteomes" id="UP000694845"/>
    </source>
</evidence>
<reference evidence="11 12" key="1">
    <citation type="submission" date="2025-04" db="UniProtKB">
        <authorList>
            <consortium name="RefSeq"/>
        </authorList>
    </citation>
    <scope>IDENTIFICATION</scope>
</reference>
<dbReference type="RefSeq" id="XP_022080679.1">
    <property type="nucleotide sequence ID" value="XM_022224987.1"/>
</dbReference>
<evidence type="ECO:0000256" key="9">
    <source>
        <dbReference type="SAM" id="SignalP"/>
    </source>
</evidence>
<dbReference type="PANTHER" id="PTHR22730">
    <property type="entry name" value="PROMININ PROM PROTEIN"/>
    <property type="match status" value="1"/>
</dbReference>
<evidence type="ECO:0000256" key="4">
    <source>
        <dbReference type="ARBA" id="ARBA00022989"/>
    </source>
</evidence>
<dbReference type="AlphaFoldDB" id="A0A8B7XIQ1"/>
<evidence type="ECO:0000256" key="5">
    <source>
        <dbReference type="ARBA" id="ARBA00023136"/>
    </source>
</evidence>
<gene>
    <name evidence="11 12" type="primary">LOC110973840</name>
</gene>
<feature type="transmembrane region" description="Helical" evidence="8">
    <location>
        <begin position="429"/>
        <end position="455"/>
    </location>
</feature>
<feature type="signal peptide" evidence="9">
    <location>
        <begin position="1"/>
        <end position="25"/>
    </location>
</feature>
<dbReference type="GO" id="GO:0005902">
    <property type="term" value="C:microvillus"/>
    <property type="evidence" value="ECO:0007669"/>
    <property type="project" value="TreeGrafter"/>
</dbReference>
<dbReference type="GO" id="GO:0005929">
    <property type="term" value="C:cilium"/>
    <property type="evidence" value="ECO:0007669"/>
    <property type="project" value="TreeGrafter"/>
</dbReference>
<comment type="similarity">
    <text evidence="2">Belongs to the prominin family.</text>
</comment>
<dbReference type="GO" id="GO:0009986">
    <property type="term" value="C:cell surface"/>
    <property type="evidence" value="ECO:0007669"/>
    <property type="project" value="TreeGrafter"/>
</dbReference>
<keyword evidence="6" id="KW-0325">Glycoprotein</keyword>
<organism evidence="10 11">
    <name type="scientific">Acanthaster planci</name>
    <name type="common">Crown-of-thorns starfish</name>
    <dbReference type="NCBI Taxonomy" id="133434"/>
    <lineage>
        <taxon>Eukaryota</taxon>
        <taxon>Metazoa</taxon>
        <taxon>Echinodermata</taxon>
        <taxon>Eleutherozoa</taxon>
        <taxon>Asterozoa</taxon>
        <taxon>Asteroidea</taxon>
        <taxon>Valvatacea</taxon>
        <taxon>Valvatida</taxon>
        <taxon>Acanthasteridae</taxon>
        <taxon>Acanthaster</taxon>
    </lineage>
</organism>
<keyword evidence="9" id="KW-0732">Signal</keyword>
<evidence type="ECO:0000313" key="11">
    <source>
        <dbReference type="RefSeq" id="XP_022080678.1"/>
    </source>
</evidence>
<feature type="region of interest" description="Disordered" evidence="7">
    <location>
        <begin position="921"/>
        <end position="943"/>
    </location>
</feature>
<keyword evidence="5 8" id="KW-0472">Membrane</keyword>
<evidence type="ECO:0000256" key="1">
    <source>
        <dbReference type="ARBA" id="ARBA00004141"/>
    </source>
</evidence>
<dbReference type="Proteomes" id="UP000694845">
    <property type="component" value="Unplaced"/>
</dbReference>
<dbReference type="PANTHER" id="PTHR22730:SF1">
    <property type="entry name" value="PROMININ-LIKE PROTEIN"/>
    <property type="match status" value="1"/>
</dbReference>
<protein>
    <submittedName>
        <fullName evidence="11 12">Prominin-1-A-like isoform X1</fullName>
    </submittedName>
</protein>
<feature type="transmembrane region" description="Helical" evidence="8">
    <location>
        <begin position="110"/>
        <end position="139"/>
    </location>
</feature>
<feature type="transmembrane region" description="Helical" evidence="8">
    <location>
        <begin position="475"/>
        <end position="501"/>
    </location>
</feature>
<feature type="transmembrane region" description="Helical" evidence="8">
    <location>
        <begin position="784"/>
        <end position="803"/>
    </location>
</feature>
<feature type="chain" id="PRO_5044665434" evidence="9">
    <location>
        <begin position="26"/>
        <end position="979"/>
    </location>
</feature>
<dbReference type="GO" id="GO:0016324">
    <property type="term" value="C:apical plasma membrane"/>
    <property type="evidence" value="ECO:0007669"/>
    <property type="project" value="TreeGrafter"/>
</dbReference>
<evidence type="ECO:0000256" key="3">
    <source>
        <dbReference type="ARBA" id="ARBA00022692"/>
    </source>
</evidence>
<dbReference type="KEGG" id="aplc:110973840"/>
<evidence type="ECO:0000256" key="8">
    <source>
        <dbReference type="SAM" id="Phobius"/>
    </source>
</evidence>
<keyword evidence="4 8" id="KW-1133">Transmembrane helix</keyword>
<keyword evidence="3 8" id="KW-0812">Transmembrane</keyword>
<accession>A0A8B7XIQ1</accession>
<evidence type="ECO:0000256" key="7">
    <source>
        <dbReference type="SAM" id="MobiDB-lite"/>
    </source>
</evidence>
<evidence type="ECO:0000313" key="12">
    <source>
        <dbReference type="RefSeq" id="XP_022080679.1"/>
    </source>
</evidence>